<evidence type="ECO:0000256" key="1">
    <source>
        <dbReference type="SAM" id="MobiDB-lite"/>
    </source>
</evidence>
<dbReference type="EMBL" id="CADCUS010000461">
    <property type="protein sequence ID" value="CAA9429219.1"/>
    <property type="molecule type" value="Genomic_DNA"/>
</dbReference>
<proteinExistence type="predicted"/>
<protein>
    <submittedName>
        <fullName evidence="2">Uncharacterized protein</fullName>
    </submittedName>
</protein>
<feature type="compositionally biased region" description="Basic and acidic residues" evidence="1">
    <location>
        <begin position="306"/>
        <end position="318"/>
    </location>
</feature>
<organism evidence="2">
    <name type="scientific">uncultured Pseudonocardia sp</name>
    <dbReference type="NCBI Taxonomy" id="211455"/>
    <lineage>
        <taxon>Bacteria</taxon>
        <taxon>Bacillati</taxon>
        <taxon>Actinomycetota</taxon>
        <taxon>Actinomycetes</taxon>
        <taxon>Pseudonocardiales</taxon>
        <taxon>Pseudonocardiaceae</taxon>
        <taxon>Pseudonocardia</taxon>
        <taxon>environmental samples</taxon>
    </lineage>
</organism>
<feature type="compositionally biased region" description="Basic residues" evidence="1">
    <location>
        <begin position="53"/>
        <end position="90"/>
    </location>
</feature>
<feature type="compositionally biased region" description="Gly residues" evidence="1">
    <location>
        <begin position="42"/>
        <end position="52"/>
    </location>
</feature>
<feature type="region of interest" description="Disordered" evidence="1">
    <location>
        <begin position="1"/>
        <end position="127"/>
    </location>
</feature>
<feature type="region of interest" description="Disordered" evidence="1">
    <location>
        <begin position="148"/>
        <end position="233"/>
    </location>
</feature>
<reference evidence="2" key="1">
    <citation type="submission" date="2020-02" db="EMBL/GenBank/DDBJ databases">
        <authorList>
            <person name="Meier V. D."/>
        </authorList>
    </citation>
    <scope>NUCLEOTIDE SEQUENCE</scope>
    <source>
        <strain evidence="2">AVDCRST_MAG66</strain>
    </source>
</reference>
<dbReference type="AlphaFoldDB" id="A0A6J4PYG8"/>
<feature type="compositionally biased region" description="Basic residues" evidence="1">
    <location>
        <begin position="156"/>
        <end position="165"/>
    </location>
</feature>
<name>A0A6J4PYG8_9PSEU</name>
<accession>A0A6J4PYG8</accession>
<sequence>AGGLLPRGAVRGGRGGPAPPGGGPRARGGHRGVDGVRAGGDAARGGPAGGLGVRRHAGRAHRRRRADHAARAARVRRAARRRSVHGRRGVARGAGGHGRRAGVRGELRPYRARRPGGHRRARHRHRPARRRRLLGAQRLPHLARLRGQQLAGPRHVPVRPARRRPGAAPRARGERPAHPPPCVPRRRLAHGRGHARHDRRLAGGGVLRPRAGARPRRARLPGPRPGLGHDPRPVLAGAVRAHPARWPARLRRDRAGVGTRAVALHPARAGLGRRRGRLGVRPDRSARGPARRGVGEGARGRPGRLRGRDGLHPGDARVLRRGVRRRRARPGPAGRPPAAPGRGRPGRRVRRAGVDRDPVAGGARPRGRLGLVGGAAPGGRRAGVADGGGARPVPGDVQRLRSDRGGV</sequence>
<feature type="compositionally biased region" description="Gly residues" evidence="1">
    <location>
        <begin position="1"/>
        <end position="16"/>
    </location>
</feature>
<feature type="non-terminal residue" evidence="2">
    <location>
        <position position="407"/>
    </location>
</feature>
<feature type="compositionally biased region" description="Gly residues" evidence="1">
    <location>
        <begin position="370"/>
        <end position="390"/>
    </location>
</feature>
<feature type="region of interest" description="Disordered" evidence="1">
    <location>
        <begin position="270"/>
        <end position="407"/>
    </location>
</feature>
<feature type="non-terminal residue" evidence="2">
    <location>
        <position position="1"/>
    </location>
</feature>
<feature type="compositionally biased region" description="Basic and acidic residues" evidence="1">
    <location>
        <begin position="398"/>
        <end position="407"/>
    </location>
</feature>
<feature type="compositionally biased region" description="Basic residues" evidence="1">
    <location>
        <begin position="110"/>
        <end position="127"/>
    </location>
</feature>
<feature type="compositionally biased region" description="Basic residues" evidence="1">
    <location>
        <begin position="184"/>
        <end position="199"/>
    </location>
</feature>
<gene>
    <name evidence="2" type="ORF">AVDCRST_MAG66-3188</name>
</gene>
<feature type="compositionally biased region" description="Basic residues" evidence="1">
    <location>
        <begin position="319"/>
        <end position="329"/>
    </location>
</feature>
<evidence type="ECO:0000313" key="2">
    <source>
        <dbReference type="EMBL" id="CAA9429219.1"/>
    </source>
</evidence>